<proteinExistence type="predicted"/>
<comment type="caution">
    <text evidence="1">The sequence shown here is derived from an EMBL/GenBank/DDBJ whole genome shotgun (WGS) entry which is preliminary data.</text>
</comment>
<protein>
    <submittedName>
        <fullName evidence="1">Uncharacterized protein</fullName>
    </submittedName>
</protein>
<organism evidence="1">
    <name type="scientific">bioreactor metagenome</name>
    <dbReference type="NCBI Taxonomy" id="1076179"/>
    <lineage>
        <taxon>unclassified sequences</taxon>
        <taxon>metagenomes</taxon>
        <taxon>ecological metagenomes</taxon>
    </lineage>
</organism>
<sequence length="81" mass="9308">MIDFVCSDNEKTSEEVVSNFVKFAGSFDITRFNIIARAITTSETTVLYVPIFTIFDFDKFLFMFSIPPIIKTSVFYQGIEL</sequence>
<reference evidence="1" key="1">
    <citation type="submission" date="2019-08" db="EMBL/GenBank/DDBJ databases">
        <authorList>
            <person name="Kucharzyk K."/>
            <person name="Murdoch R.W."/>
            <person name="Higgins S."/>
            <person name="Loffler F."/>
        </authorList>
    </citation>
    <scope>NUCLEOTIDE SEQUENCE</scope>
</reference>
<evidence type="ECO:0000313" key="1">
    <source>
        <dbReference type="EMBL" id="MPM98983.1"/>
    </source>
</evidence>
<dbReference type="AlphaFoldDB" id="A0A645EDY9"/>
<name>A0A645EDY9_9ZZZZ</name>
<accession>A0A645EDY9</accession>
<gene>
    <name evidence="1" type="ORF">SDC9_146173</name>
</gene>
<dbReference type="EMBL" id="VSSQ01045106">
    <property type="protein sequence ID" value="MPM98983.1"/>
    <property type="molecule type" value="Genomic_DNA"/>
</dbReference>